<dbReference type="AlphaFoldDB" id="A0A2A2EYW1"/>
<dbReference type="GO" id="GO:0009279">
    <property type="term" value="C:cell outer membrane"/>
    <property type="evidence" value="ECO:0007669"/>
    <property type="project" value="UniProtKB-SubCell"/>
</dbReference>
<dbReference type="InterPro" id="IPR054765">
    <property type="entry name" value="SLBB_dom"/>
</dbReference>
<dbReference type="PANTHER" id="PTHR33619:SF3">
    <property type="entry name" value="POLYSACCHARIDE EXPORT PROTEIN GFCE-RELATED"/>
    <property type="match status" value="1"/>
</dbReference>
<reference evidence="19 20" key="1">
    <citation type="submission" date="2017-08" db="EMBL/GenBank/DDBJ databases">
        <title>Halovibrio sewagensis sp. nov., isolated from wastewater of high salinity.</title>
        <authorList>
            <person name="Dong X."/>
            <person name="Zhang G."/>
        </authorList>
    </citation>
    <scope>NUCLEOTIDE SEQUENCE [LARGE SCALE GENOMIC DNA]</scope>
    <source>
        <strain evidence="19 20">YL5-2</strain>
    </source>
</reference>
<evidence type="ECO:0000256" key="10">
    <source>
        <dbReference type="ARBA" id="ARBA00023114"/>
    </source>
</evidence>
<feature type="domain" description="SLBB" evidence="18">
    <location>
        <begin position="192"/>
        <end position="269"/>
    </location>
</feature>
<evidence type="ECO:0000256" key="5">
    <source>
        <dbReference type="ARBA" id="ARBA00022597"/>
    </source>
</evidence>
<dbReference type="Pfam" id="PF22461">
    <property type="entry name" value="SLBB_2"/>
    <property type="match status" value="1"/>
</dbReference>
<keyword evidence="20" id="KW-1185">Reference proteome</keyword>
<feature type="domain" description="Soluble ligand binding" evidence="17">
    <location>
        <begin position="716"/>
        <end position="764"/>
    </location>
</feature>
<organism evidence="19 20">
    <name type="scientific">Halovibrio salipaludis</name>
    <dbReference type="NCBI Taxonomy" id="2032626"/>
    <lineage>
        <taxon>Bacteria</taxon>
        <taxon>Pseudomonadati</taxon>
        <taxon>Pseudomonadota</taxon>
        <taxon>Gammaproteobacteria</taxon>
        <taxon>Oceanospirillales</taxon>
        <taxon>Halomonadaceae</taxon>
        <taxon>Halovibrio</taxon>
    </lineage>
</organism>
<feature type="domain" description="Soluble ligand binding" evidence="17">
    <location>
        <begin position="582"/>
        <end position="614"/>
    </location>
</feature>
<dbReference type="Pfam" id="PF02563">
    <property type="entry name" value="Poly_export"/>
    <property type="match status" value="1"/>
</dbReference>
<dbReference type="Gene3D" id="3.30.1950.10">
    <property type="entry name" value="wza like domain"/>
    <property type="match status" value="1"/>
</dbReference>
<dbReference type="PANTHER" id="PTHR33619">
    <property type="entry name" value="POLYSACCHARIDE EXPORT PROTEIN GFCE-RELATED"/>
    <property type="match status" value="1"/>
</dbReference>
<evidence type="ECO:0000256" key="14">
    <source>
        <dbReference type="ARBA" id="ARBA00023288"/>
    </source>
</evidence>
<dbReference type="EMBL" id="NSKD01000008">
    <property type="protein sequence ID" value="PAU77878.1"/>
    <property type="molecule type" value="Genomic_DNA"/>
</dbReference>
<feature type="compositionally biased region" description="Polar residues" evidence="15">
    <location>
        <begin position="40"/>
        <end position="50"/>
    </location>
</feature>
<evidence type="ECO:0000256" key="15">
    <source>
        <dbReference type="SAM" id="MobiDB-lite"/>
    </source>
</evidence>
<evidence type="ECO:0000259" key="17">
    <source>
        <dbReference type="Pfam" id="PF10531"/>
    </source>
</evidence>
<feature type="domain" description="Polysaccharide export protein N-terminal" evidence="16">
    <location>
        <begin position="111"/>
        <end position="184"/>
    </location>
</feature>
<evidence type="ECO:0000256" key="6">
    <source>
        <dbReference type="ARBA" id="ARBA00022692"/>
    </source>
</evidence>
<evidence type="ECO:0000259" key="18">
    <source>
        <dbReference type="Pfam" id="PF22461"/>
    </source>
</evidence>
<dbReference type="Gene3D" id="3.10.560.10">
    <property type="entry name" value="Outer membrane lipoprotein wza domain like"/>
    <property type="match status" value="6"/>
</dbReference>
<dbReference type="InterPro" id="IPR003715">
    <property type="entry name" value="Poly_export_N"/>
</dbReference>
<evidence type="ECO:0000256" key="8">
    <source>
        <dbReference type="ARBA" id="ARBA00023047"/>
    </source>
</evidence>
<comment type="subcellular location">
    <subcellularLocation>
        <location evidence="1">Cell outer membrane</location>
        <topology evidence="1">Multi-pass membrane protein</topology>
    </subcellularLocation>
</comment>
<gene>
    <name evidence="19" type="ORF">CK501_14405</name>
</gene>
<keyword evidence="14" id="KW-0449">Lipoprotein</keyword>
<protein>
    <submittedName>
        <fullName evidence="19">Sugar transporter</fullName>
    </submittedName>
</protein>
<evidence type="ECO:0000259" key="16">
    <source>
        <dbReference type="Pfam" id="PF02563"/>
    </source>
</evidence>
<keyword evidence="5 19" id="KW-0762">Sugar transport</keyword>
<feature type="compositionally biased region" description="Acidic residues" evidence="15">
    <location>
        <begin position="65"/>
        <end position="76"/>
    </location>
</feature>
<dbReference type="GO" id="GO:0006811">
    <property type="term" value="P:monoatomic ion transport"/>
    <property type="evidence" value="ECO:0007669"/>
    <property type="project" value="UniProtKB-KW"/>
</dbReference>
<dbReference type="InterPro" id="IPR049712">
    <property type="entry name" value="Poly_export"/>
</dbReference>
<keyword evidence="7" id="KW-0732">Signal</keyword>
<comment type="similarity">
    <text evidence="2">Belongs to the BexD/CtrA/VexA family.</text>
</comment>
<keyword evidence="4" id="KW-1134">Transmembrane beta strand</keyword>
<evidence type="ECO:0000256" key="3">
    <source>
        <dbReference type="ARBA" id="ARBA00022448"/>
    </source>
</evidence>
<keyword evidence="8" id="KW-0625">Polysaccharide transport</keyword>
<dbReference type="OrthoDB" id="9808948at2"/>
<accession>A0A2A2EYW1</accession>
<evidence type="ECO:0000313" key="19">
    <source>
        <dbReference type="EMBL" id="PAU77878.1"/>
    </source>
</evidence>
<evidence type="ECO:0000256" key="2">
    <source>
        <dbReference type="ARBA" id="ARBA00009450"/>
    </source>
</evidence>
<name>A0A2A2EYW1_9GAMM</name>
<keyword evidence="10" id="KW-0626">Porin</keyword>
<keyword evidence="3" id="KW-0813">Transport</keyword>
<proteinExistence type="inferred from homology"/>
<feature type="compositionally biased region" description="Polar residues" evidence="15">
    <location>
        <begin position="1"/>
        <end position="10"/>
    </location>
</feature>
<dbReference type="GO" id="GO:0015159">
    <property type="term" value="F:polysaccharide transmembrane transporter activity"/>
    <property type="evidence" value="ECO:0007669"/>
    <property type="project" value="InterPro"/>
</dbReference>
<keyword evidence="9" id="KW-0406">Ion transport</keyword>
<keyword evidence="6" id="KW-0812">Transmembrane</keyword>
<evidence type="ECO:0000256" key="11">
    <source>
        <dbReference type="ARBA" id="ARBA00023136"/>
    </source>
</evidence>
<evidence type="ECO:0000256" key="13">
    <source>
        <dbReference type="ARBA" id="ARBA00023237"/>
    </source>
</evidence>
<comment type="caution">
    <text evidence="19">The sequence shown here is derived from an EMBL/GenBank/DDBJ whole genome shotgun (WGS) entry which is preliminary data.</text>
</comment>
<feature type="domain" description="Soluble ligand binding" evidence="17">
    <location>
        <begin position="487"/>
        <end position="539"/>
    </location>
</feature>
<evidence type="ECO:0000256" key="1">
    <source>
        <dbReference type="ARBA" id="ARBA00004571"/>
    </source>
</evidence>
<evidence type="ECO:0000313" key="20">
    <source>
        <dbReference type="Proteomes" id="UP000218896"/>
    </source>
</evidence>
<keyword evidence="12" id="KW-0564">Palmitate</keyword>
<dbReference type="InterPro" id="IPR019554">
    <property type="entry name" value="Soluble_ligand-bd"/>
</dbReference>
<evidence type="ECO:0000256" key="9">
    <source>
        <dbReference type="ARBA" id="ARBA00023065"/>
    </source>
</evidence>
<keyword evidence="13" id="KW-0998">Cell outer membrane</keyword>
<dbReference type="GO" id="GO:0046930">
    <property type="term" value="C:pore complex"/>
    <property type="evidence" value="ECO:0007669"/>
    <property type="project" value="UniProtKB-KW"/>
</dbReference>
<feature type="region of interest" description="Disordered" evidence="15">
    <location>
        <begin position="1"/>
        <end position="85"/>
    </location>
</feature>
<feature type="domain" description="Soluble ligand binding" evidence="17">
    <location>
        <begin position="276"/>
        <end position="320"/>
    </location>
</feature>
<dbReference type="Proteomes" id="UP000218896">
    <property type="component" value="Unassembled WGS sequence"/>
</dbReference>
<evidence type="ECO:0000256" key="12">
    <source>
        <dbReference type="ARBA" id="ARBA00023139"/>
    </source>
</evidence>
<evidence type="ECO:0000256" key="7">
    <source>
        <dbReference type="ARBA" id="ARBA00022729"/>
    </source>
</evidence>
<keyword evidence="11" id="KW-0472">Membrane</keyword>
<evidence type="ECO:0000256" key="4">
    <source>
        <dbReference type="ARBA" id="ARBA00022452"/>
    </source>
</evidence>
<sequence>MGAAQNISQSDIDRFMSLPQSQQERLAEQYGVDVDELKAQRSSGNGQSMEQPDAPVVQPVSSSDESSESQSDDAEESERARQTEDSSKLKAFGYDLFKGEPSTFAPVTEVPVPSGYIIGTGDTIELQLFGKKTGQYTLTVGRDGTIAIPEIGPYSVAGLSFNELRNEISKLVTDRFIGVESSVRLGELRSMRVFVLGEARNPGAYTVSSLSTLTNALFVSGGIEQTGSLRRIQHKRDGEVIGTFDLYDLLLNGDSSDDARLQAGDVIFIPPVGKRVSIGGEVQRPAQYELRGEDELGEVIELAGGMTNQAYPKRVRIERINDDFLRMLGEADASDQQGLNTPVQGGDHIRVPSIADVTGQYVELKGAVTRPGRFAWIPGMRLSSLISNLETDLAEAADDSAALLVRRDPETDRIATHFINPRAVVNNPGTESDPRLKEKDQILFFADRAKAGEPKSQQESWQRGSMLSDVIERLRKESTPNQPAPVASISGEVRYPGSYPITQERSLSNLLNLAGGLKDGASLDEAEVSRLERDAQGDGNRTIRTLDVTPLANNRKIDDFRLQSRDRVQIKSIPAFNENRTVTLDGEIRFPGTYSLRKGETLDQVVERAGGLTQYAFPEGAVFTRESLKERERKRLREAEEKLQGRLLSQQVQGEDFTNQNQGQQQTRELLDRISEARAVGRMVIDLERALQDADYQSIRLQDGDSLTVPEQPQSVSVLGEVQFPTSHLHQQGLTLDDYIERSGGPNSQADEDRVYVIRADGSVALPNRSNWFASNRTQLSPGDTVVMPLDVDQLSQLQLWTDVSQIIYQMSLGAAAIDGL</sequence>
<dbReference type="Pfam" id="PF10531">
    <property type="entry name" value="SLBB"/>
    <property type="match status" value="4"/>
</dbReference>
<dbReference type="GO" id="GO:0015288">
    <property type="term" value="F:porin activity"/>
    <property type="evidence" value="ECO:0007669"/>
    <property type="project" value="UniProtKB-KW"/>
</dbReference>